<dbReference type="GO" id="GO:0012505">
    <property type="term" value="C:endomembrane system"/>
    <property type="evidence" value="ECO:0007669"/>
    <property type="project" value="TreeGrafter"/>
</dbReference>
<dbReference type="EMBL" id="OZ034821">
    <property type="protein sequence ID" value="CAL1405157.1"/>
    <property type="molecule type" value="Genomic_DNA"/>
</dbReference>
<organism evidence="7 8">
    <name type="scientific">Linum trigynum</name>
    <dbReference type="NCBI Taxonomy" id="586398"/>
    <lineage>
        <taxon>Eukaryota</taxon>
        <taxon>Viridiplantae</taxon>
        <taxon>Streptophyta</taxon>
        <taxon>Embryophyta</taxon>
        <taxon>Tracheophyta</taxon>
        <taxon>Spermatophyta</taxon>
        <taxon>Magnoliopsida</taxon>
        <taxon>eudicotyledons</taxon>
        <taxon>Gunneridae</taxon>
        <taxon>Pentapetalae</taxon>
        <taxon>rosids</taxon>
        <taxon>fabids</taxon>
        <taxon>Malpighiales</taxon>
        <taxon>Linaceae</taxon>
        <taxon>Linum</taxon>
    </lineage>
</organism>
<keyword evidence="1" id="KW-0813">Transport</keyword>
<protein>
    <recommendedName>
        <fullName evidence="6">Cation/H(+) antiporter C-terminal domain-containing protein</fullName>
    </recommendedName>
</protein>
<dbReference type="Pfam" id="PF23259">
    <property type="entry name" value="CHX17_C"/>
    <property type="match status" value="1"/>
</dbReference>
<keyword evidence="2" id="KW-0633">Potassium transport</keyword>
<dbReference type="GO" id="GO:0098662">
    <property type="term" value="P:inorganic cation transmembrane transport"/>
    <property type="evidence" value="ECO:0007669"/>
    <property type="project" value="TreeGrafter"/>
</dbReference>
<evidence type="ECO:0000256" key="2">
    <source>
        <dbReference type="ARBA" id="ARBA00022538"/>
    </source>
</evidence>
<evidence type="ECO:0000256" key="3">
    <source>
        <dbReference type="ARBA" id="ARBA00022958"/>
    </source>
</evidence>
<accession>A0AAV2G4Q2</accession>
<keyword evidence="3" id="KW-0630">Potassium</keyword>
<dbReference type="InterPro" id="IPR057290">
    <property type="entry name" value="CHX17_C"/>
</dbReference>
<evidence type="ECO:0000313" key="8">
    <source>
        <dbReference type="Proteomes" id="UP001497516"/>
    </source>
</evidence>
<feature type="region of interest" description="Disordered" evidence="5">
    <location>
        <begin position="71"/>
        <end position="93"/>
    </location>
</feature>
<dbReference type="PANTHER" id="PTHR32468">
    <property type="entry name" value="CATION/H + ANTIPORTER"/>
    <property type="match status" value="1"/>
</dbReference>
<dbReference type="InterPro" id="IPR050794">
    <property type="entry name" value="CPA2_transporter"/>
</dbReference>
<evidence type="ECO:0000313" key="7">
    <source>
        <dbReference type="EMBL" id="CAL1405157.1"/>
    </source>
</evidence>
<keyword evidence="8" id="KW-1185">Reference proteome</keyword>
<evidence type="ECO:0000256" key="4">
    <source>
        <dbReference type="ARBA" id="ARBA00023065"/>
    </source>
</evidence>
<dbReference type="GO" id="GO:0006813">
    <property type="term" value="P:potassium ion transport"/>
    <property type="evidence" value="ECO:0007669"/>
    <property type="project" value="UniProtKB-KW"/>
</dbReference>
<evidence type="ECO:0000256" key="1">
    <source>
        <dbReference type="ARBA" id="ARBA00022448"/>
    </source>
</evidence>
<proteinExistence type="predicted"/>
<dbReference type="GO" id="GO:0006885">
    <property type="term" value="P:regulation of pH"/>
    <property type="evidence" value="ECO:0007669"/>
    <property type="project" value="TreeGrafter"/>
</dbReference>
<reference evidence="7 8" key="1">
    <citation type="submission" date="2024-04" db="EMBL/GenBank/DDBJ databases">
        <authorList>
            <person name="Fracassetti M."/>
        </authorList>
    </citation>
    <scope>NUCLEOTIDE SEQUENCE [LARGE SCALE GENOMIC DNA]</scope>
</reference>
<evidence type="ECO:0000259" key="6">
    <source>
        <dbReference type="Pfam" id="PF23259"/>
    </source>
</evidence>
<gene>
    <name evidence="7" type="ORF">LTRI10_LOCUS44961</name>
</gene>
<dbReference type="Proteomes" id="UP001497516">
    <property type="component" value="Chromosome 8"/>
</dbReference>
<name>A0AAV2G4Q2_9ROSI</name>
<feature type="domain" description="Cation/H(+) antiporter C-terminal" evidence="6">
    <location>
        <begin position="129"/>
        <end position="211"/>
    </location>
</feature>
<keyword evidence="4" id="KW-0406">Ion transport</keyword>
<sequence>MPSHPDLHRCCSIIIVEHPGDGDESGPAPRGGVVLRRARRSGGAVVRLEDVGAPRDFVTVVRFIPEENATAAGAAAPAGGGRRSRRGSESRDLSVDLAVEGAAGLDYRGRNKLDEEIIRDFKMANSNGDSVSYSEIVASNGEETVAAIRSMDRAIEGTICLLWGGGQGMTSPLIAGLTDWSECPELGAIGDLLASSNFAARTSVLVVQQYCNLESSSPSLSLGLGLESVVEGEGEERVLRRRVVGEERG</sequence>
<dbReference type="PANTHER" id="PTHR32468:SF26">
    <property type="entry name" value="CATION_H(+) ANTIPORTER 15"/>
    <property type="match status" value="1"/>
</dbReference>
<evidence type="ECO:0000256" key="5">
    <source>
        <dbReference type="SAM" id="MobiDB-lite"/>
    </source>
</evidence>
<dbReference type="AlphaFoldDB" id="A0AAV2G4Q2"/>